<dbReference type="EMBL" id="CP006880">
    <property type="protein sequence ID" value="AJD45935.1"/>
    <property type="molecule type" value="Genomic_DNA"/>
</dbReference>
<proteinExistence type="predicted"/>
<dbReference type="Proteomes" id="UP000031368">
    <property type="component" value="Plasmid pRgalR602c"/>
</dbReference>
<evidence type="ECO:0000313" key="2">
    <source>
        <dbReference type="EMBL" id="AJD45935.1"/>
    </source>
</evidence>
<dbReference type="GO" id="GO:0016747">
    <property type="term" value="F:acyltransferase activity, transferring groups other than amino-acyl groups"/>
    <property type="evidence" value="ECO:0007669"/>
    <property type="project" value="InterPro"/>
</dbReference>
<organism evidence="2 3">
    <name type="scientific">Rhizobium gallicum bv. gallicum R602sp</name>
    <dbReference type="NCBI Taxonomy" id="1041138"/>
    <lineage>
        <taxon>Bacteria</taxon>
        <taxon>Pseudomonadati</taxon>
        <taxon>Pseudomonadota</taxon>
        <taxon>Alphaproteobacteria</taxon>
        <taxon>Hyphomicrobiales</taxon>
        <taxon>Rhizobiaceae</taxon>
        <taxon>Rhizobium/Agrobacterium group</taxon>
        <taxon>Rhizobium</taxon>
    </lineage>
</organism>
<dbReference type="HOGENOM" id="CLU_118417_0_0_5"/>
<dbReference type="CDD" id="cd04301">
    <property type="entry name" value="NAT_SF"/>
    <property type="match status" value="1"/>
</dbReference>
<dbReference type="Gene3D" id="3.40.630.30">
    <property type="match status" value="1"/>
</dbReference>
<dbReference type="SUPFAM" id="SSF55729">
    <property type="entry name" value="Acyl-CoA N-acyltransferases (Nat)"/>
    <property type="match status" value="1"/>
</dbReference>
<reference evidence="2 3" key="1">
    <citation type="submission" date="2013-11" db="EMBL/GenBank/DDBJ databases">
        <title>Complete genome sequence of Rhizobium gallicum bv. gallicum R602.</title>
        <authorList>
            <person name="Bustos P."/>
            <person name="Santamaria R.I."/>
            <person name="Lozano L."/>
            <person name="Acosta J.L."/>
            <person name="Ormeno-Orrillo E."/>
            <person name="Rogel M.A."/>
            <person name="Romero D."/>
            <person name="Cevallos M.A."/>
            <person name="Martinez-Romero E."/>
            <person name="Gonzalez V."/>
        </authorList>
    </citation>
    <scope>NUCLEOTIDE SEQUENCE [LARGE SCALE GENOMIC DNA]</scope>
    <source>
        <strain evidence="2 3">R602</strain>
        <plasmid evidence="2 3">pRgalR602c</plasmid>
    </source>
</reference>
<keyword evidence="2" id="KW-0614">Plasmid</keyword>
<dbReference type="KEGG" id="rga:RGR602_PC01911"/>
<sequence length="148" mass="16397">MPIEFRRITHVEAAQSAAIMVQAYAEPPWNEEWSIENAAWRLDELATTPGCLGVAAFEAKEAIGFAFALPHTSVIGRGLHLAEIAVLPKHQRKGVGSGLLSRLQIEARTMGYLQIWLVSQQSGRVADYYTGNGYEPSNRLGVYSKRLR</sequence>
<feature type="domain" description="N-acetyltransferase" evidence="1">
    <location>
        <begin position="3"/>
        <end position="148"/>
    </location>
</feature>
<name>A0A0B4XGR8_9HYPH</name>
<dbReference type="Pfam" id="PF00583">
    <property type="entry name" value="Acetyltransf_1"/>
    <property type="match status" value="1"/>
</dbReference>
<gene>
    <name evidence="2" type="ORF">RGR602_PC01911</name>
</gene>
<dbReference type="InterPro" id="IPR016181">
    <property type="entry name" value="Acyl_CoA_acyltransferase"/>
</dbReference>
<keyword evidence="3" id="KW-1185">Reference proteome</keyword>
<dbReference type="RefSeq" id="WP_040116028.1">
    <property type="nucleotide sequence ID" value="NZ_CP006880.1"/>
</dbReference>
<dbReference type="AlphaFoldDB" id="A0A0B4XGR8"/>
<keyword evidence="2" id="KW-0808">Transferase</keyword>
<evidence type="ECO:0000313" key="3">
    <source>
        <dbReference type="Proteomes" id="UP000031368"/>
    </source>
</evidence>
<dbReference type="PROSITE" id="PS51186">
    <property type="entry name" value="GNAT"/>
    <property type="match status" value="1"/>
</dbReference>
<accession>A0A0B4XGR8</accession>
<evidence type="ECO:0000259" key="1">
    <source>
        <dbReference type="PROSITE" id="PS51186"/>
    </source>
</evidence>
<geneLocation type="plasmid" evidence="2 3">
    <name>pRgalR602c</name>
</geneLocation>
<dbReference type="InterPro" id="IPR000182">
    <property type="entry name" value="GNAT_dom"/>
</dbReference>
<protein>
    <submittedName>
        <fullName evidence="2">GCN5-related N-acetyltransferase protein</fullName>
    </submittedName>
</protein>